<dbReference type="Proteomes" id="UP000295680">
    <property type="component" value="Unassembled WGS sequence"/>
</dbReference>
<proteinExistence type="predicted"/>
<organism evidence="1 2">
    <name type="scientific">Actinocrispum wychmicini</name>
    <dbReference type="NCBI Taxonomy" id="1213861"/>
    <lineage>
        <taxon>Bacteria</taxon>
        <taxon>Bacillati</taxon>
        <taxon>Actinomycetota</taxon>
        <taxon>Actinomycetes</taxon>
        <taxon>Pseudonocardiales</taxon>
        <taxon>Pseudonocardiaceae</taxon>
        <taxon>Actinocrispum</taxon>
    </lineage>
</organism>
<reference evidence="1 2" key="1">
    <citation type="submission" date="2019-03" db="EMBL/GenBank/DDBJ databases">
        <title>Genomic Encyclopedia of Type Strains, Phase IV (KMG-IV): sequencing the most valuable type-strain genomes for metagenomic binning, comparative biology and taxonomic classification.</title>
        <authorList>
            <person name="Goeker M."/>
        </authorList>
    </citation>
    <scope>NUCLEOTIDE SEQUENCE [LARGE SCALE GENOMIC DNA]</scope>
    <source>
        <strain evidence="1 2">DSM 45934</strain>
    </source>
</reference>
<comment type="caution">
    <text evidence="1">The sequence shown here is derived from an EMBL/GenBank/DDBJ whole genome shotgun (WGS) entry which is preliminary data.</text>
</comment>
<accession>A0A4R2JXT1</accession>
<evidence type="ECO:0000313" key="2">
    <source>
        <dbReference type="Proteomes" id="UP000295680"/>
    </source>
</evidence>
<name>A0A4R2JXT1_9PSEU</name>
<dbReference type="AlphaFoldDB" id="A0A4R2JXT1"/>
<protein>
    <submittedName>
        <fullName evidence="1">Uncharacterized protein</fullName>
    </submittedName>
</protein>
<evidence type="ECO:0000313" key="1">
    <source>
        <dbReference type="EMBL" id="TCO65401.1"/>
    </source>
</evidence>
<sequence>MFESPLWRLGMLLGKRPGHEVIGYLGAGSDG</sequence>
<keyword evidence="2" id="KW-1185">Reference proteome</keyword>
<gene>
    <name evidence="1" type="ORF">EV192_1011193</name>
</gene>
<dbReference type="EMBL" id="SLWS01000001">
    <property type="protein sequence ID" value="TCO65401.1"/>
    <property type="molecule type" value="Genomic_DNA"/>
</dbReference>